<dbReference type="PANTHER" id="PTHR47169">
    <property type="entry name" value="OS01G0541250 PROTEIN"/>
    <property type="match status" value="1"/>
</dbReference>
<dbReference type="AlphaFoldDB" id="A0A3R6ZV27"/>
<organism evidence="2 3">
    <name type="scientific">Aphanomyces astaci</name>
    <name type="common">Crayfish plague agent</name>
    <dbReference type="NCBI Taxonomy" id="112090"/>
    <lineage>
        <taxon>Eukaryota</taxon>
        <taxon>Sar</taxon>
        <taxon>Stramenopiles</taxon>
        <taxon>Oomycota</taxon>
        <taxon>Saprolegniomycetes</taxon>
        <taxon>Saprolegniales</taxon>
        <taxon>Verrucalvaceae</taxon>
        <taxon>Aphanomyces</taxon>
    </lineage>
</organism>
<evidence type="ECO:0000313" key="3">
    <source>
        <dbReference type="Proteomes" id="UP000285712"/>
    </source>
</evidence>
<sequence length="462" mass="52688">MPRATTGRELTDDQRSAVYHRLLQLKSNGRVGHGEMKNLMQSFNISQQTISRIWRRGCETAASLGVAKVGSQKKGRCGRPRKYKDEDVRSAVTSAPAHLRGNYRTMAKATGVPKTALWRLVKAKTLNRRTSRLRPMLTPQHRVARYNFAKSFIRDGYQGRRQWHDMLDCVHIDEKWFYITQVNRRFYLWHDEPTPQRKAQSKRHITKVMFLCAVARPRHDSAHRKMWDGKVGLWPFVETQLAKRRSKNRDRGTPVTVPMTVTKPVYRRFLVDKVIPAIQAQWPGRRGATIYVQQDNAKPHVAVDDPEVLAAGTKEGRNIQLMAQPAQSPDFNVLDLGFFNAIQSLQHQTTARTIDDLIKCVEEAFENLAWRVLDKTFMTLQKVMGEAMTSSDDNVYKLPHLKKDIQFKTGVTELRPSCDEDVLLAIESMESRLEDEQRVGEIVGLLDSGVSGSGANDGIEVV</sequence>
<feature type="domain" description="DUF7769" evidence="1">
    <location>
        <begin position="10"/>
        <end position="62"/>
    </location>
</feature>
<dbReference type="Gene3D" id="3.30.420.10">
    <property type="entry name" value="Ribonuclease H-like superfamily/Ribonuclease H"/>
    <property type="match status" value="1"/>
</dbReference>
<dbReference type="InterPro" id="IPR056671">
    <property type="entry name" value="DUF7769"/>
</dbReference>
<dbReference type="GO" id="GO:0003676">
    <property type="term" value="F:nucleic acid binding"/>
    <property type="evidence" value="ECO:0007669"/>
    <property type="project" value="InterPro"/>
</dbReference>
<evidence type="ECO:0000313" key="2">
    <source>
        <dbReference type="EMBL" id="RHZ00678.1"/>
    </source>
</evidence>
<dbReference type="VEuPathDB" id="FungiDB:H257_14195"/>
<reference evidence="2 3" key="1">
    <citation type="submission" date="2018-08" db="EMBL/GenBank/DDBJ databases">
        <title>Aphanomyces genome sequencing and annotation.</title>
        <authorList>
            <person name="Minardi D."/>
            <person name="Oidtmann B."/>
            <person name="Van Der Giezen M."/>
            <person name="Studholme D.J."/>
        </authorList>
    </citation>
    <scope>NUCLEOTIDE SEQUENCE [LARGE SCALE GENOMIC DNA]</scope>
    <source>
        <strain evidence="2 3">Sv</strain>
    </source>
</reference>
<dbReference type="EMBL" id="QUTG01001005">
    <property type="protein sequence ID" value="RHZ00678.1"/>
    <property type="molecule type" value="Genomic_DNA"/>
</dbReference>
<dbReference type="VEuPathDB" id="FungiDB:H257_03846"/>
<comment type="caution">
    <text evidence="2">The sequence shown here is derived from an EMBL/GenBank/DDBJ whole genome shotgun (WGS) entry which is preliminary data.</text>
</comment>
<evidence type="ECO:0000259" key="1">
    <source>
        <dbReference type="Pfam" id="PF24964"/>
    </source>
</evidence>
<dbReference type="Pfam" id="PF24964">
    <property type="entry name" value="DUF7769"/>
    <property type="match status" value="1"/>
</dbReference>
<dbReference type="InterPro" id="IPR036397">
    <property type="entry name" value="RNaseH_sf"/>
</dbReference>
<accession>A0A3R6ZV27</accession>
<proteinExistence type="predicted"/>
<name>A0A3R6ZV27_APHAT</name>
<dbReference type="Proteomes" id="UP000285712">
    <property type="component" value="Unassembled WGS sequence"/>
</dbReference>
<protein>
    <recommendedName>
        <fullName evidence="1">DUF7769 domain-containing protein</fullName>
    </recommendedName>
</protein>
<gene>
    <name evidence="2" type="ORF">DYB35_012086</name>
</gene>